<evidence type="ECO:0000256" key="3">
    <source>
        <dbReference type="ARBA" id="ARBA00022576"/>
    </source>
</evidence>
<evidence type="ECO:0000313" key="9">
    <source>
        <dbReference type="EMBL" id="CAI8042270.1"/>
    </source>
</evidence>
<dbReference type="GO" id="GO:0030170">
    <property type="term" value="F:pyridoxal phosphate binding"/>
    <property type="evidence" value="ECO:0007669"/>
    <property type="project" value="InterPro"/>
</dbReference>
<comment type="similarity">
    <text evidence="2 6">Belongs to the class-II pyridoxal-phosphate-dependent aminotransferase family.</text>
</comment>
<dbReference type="GO" id="GO:0008483">
    <property type="term" value="F:transaminase activity"/>
    <property type="evidence" value="ECO:0007669"/>
    <property type="project" value="UniProtKB-KW"/>
</dbReference>
<dbReference type="InterPro" id="IPR001917">
    <property type="entry name" value="Aminotrans_II_pyridoxalP_BS"/>
</dbReference>
<protein>
    <submittedName>
        <fullName evidence="9">Phenylalanine aminotransferase</fullName>
    </submittedName>
</protein>
<feature type="non-terminal residue" evidence="9">
    <location>
        <position position="1"/>
    </location>
</feature>
<dbReference type="CDD" id="cd00609">
    <property type="entry name" value="AAT_like"/>
    <property type="match status" value="1"/>
</dbReference>
<proteinExistence type="inferred from homology"/>
<keyword evidence="10" id="KW-1185">Reference proteome</keyword>
<evidence type="ECO:0000256" key="7">
    <source>
        <dbReference type="SAM" id="MobiDB-lite"/>
    </source>
</evidence>
<accession>A0AA35T5Q2</accession>
<organism evidence="9 10">
    <name type="scientific">Geodia barretti</name>
    <name type="common">Barrett's horny sponge</name>
    <dbReference type="NCBI Taxonomy" id="519541"/>
    <lineage>
        <taxon>Eukaryota</taxon>
        <taxon>Metazoa</taxon>
        <taxon>Porifera</taxon>
        <taxon>Demospongiae</taxon>
        <taxon>Heteroscleromorpha</taxon>
        <taxon>Tetractinellida</taxon>
        <taxon>Astrophorina</taxon>
        <taxon>Geodiidae</taxon>
        <taxon>Geodia</taxon>
    </lineage>
</organism>
<name>A0AA35T5Q2_GEOBA</name>
<dbReference type="SUPFAM" id="SSF53383">
    <property type="entry name" value="PLP-dependent transferases"/>
    <property type="match status" value="1"/>
</dbReference>
<sequence>GRGSVALLYQFATAYVDPGDEVVTPWISFEAYPISVQTMGGTLVRVPLTAGHAFDLDAVAAAVTARTKLVFLATPNNPTARPCRPRPSHASWSGFPDVVVLVDEAYREFADPALGDPVADLLPRFDNVAVARTFSKAYGLASLRLGYVMAHPEVVSAIDKCLIPFNVNGLAQAAPWPPCALTPPRRRRPTSTPSEPSGAGWRPPWPPTAGISRRPGQLRVDAAGQPHRRGVHRPGAAGRGGPAVLGGGHPGDHRHPAQNDRFWPTSARCPPA</sequence>
<dbReference type="Proteomes" id="UP001174909">
    <property type="component" value="Unassembled WGS sequence"/>
</dbReference>
<dbReference type="AlphaFoldDB" id="A0AA35T5Q2"/>
<dbReference type="PROSITE" id="PS00599">
    <property type="entry name" value="AA_TRANSFER_CLASS_2"/>
    <property type="match status" value="1"/>
</dbReference>
<evidence type="ECO:0000256" key="1">
    <source>
        <dbReference type="ARBA" id="ARBA00001933"/>
    </source>
</evidence>
<dbReference type="PANTHER" id="PTHR43643:SF3">
    <property type="entry name" value="HISTIDINOL-PHOSPHATE AMINOTRANSFERASE"/>
    <property type="match status" value="1"/>
</dbReference>
<evidence type="ECO:0000256" key="5">
    <source>
        <dbReference type="ARBA" id="ARBA00022898"/>
    </source>
</evidence>
<feature type="compositionally biased region" description="Gly residues" evidence="7">
    <location>
        <begin position="237"/>
        <end position="249"/>
    </location>
</feature>
<comment type="caution">
    <text evidence="9">The sequence shown here is derived from an EMBL/GenBank/DDBJ whole genome shotgun (WGS) entry which is preliminary data.</text>
</comment>
<evidence type="ECO:0000256" key="2">
    <source>
        <dbReference type="ARBA" id="ARBA00008392"/>
    </source>
</evidence>
<feature type="domain" description="Aminotransferase class I/classII large" evidence="8">
    <location>
        <begin position="2"/>
        <end position="174"/>
    </location>
</feature>
<reference evidence="9" key="1">
    <citation type="submission" date="2023-03" db="EMBL/GenBank/DDBJ databases">
        <authorList>
            <person name="Steffen K."/>
            <person name="Cardenas P."/>
        </authorList>
    </citation>
    <scope>NUCLEOTIDE SEQUENCE</scope>
</reference>
<dbReference type="Pfam" id="PF00155">
    <property type="entry name" value="Aminotran_1_2"/>
    <property type="match status" value="1"/>
</dbReference>
<keyword evidence="4" id="KW-0808">Transferase</keyword>
<dbReference type="InterPro" id="IPR004839">
    <property type="entry name" value="Aminotransferase_I/II_large"/>
</dbReference>
<gene>
    <name evidence="9" type="ORF">GBAR_LOCUS23485</name>
</gene>
<dbReference type="InterPro" id="IPR015421">
    <property type="entry name" value="PyrdxlP-dep_Trfase_major"/>
</dbReference>
<keyword evidence="3 9" id="KW-0032">Aminotransferase</keyword>
<dbReference type="PANTHER" id="PTHR43643">
    <property type="entry name" value="HISTIDINOL-PHOSPHATE AMINOTRANSFERASE 2"/>
    <property type="match status" value="1"/>
</dbReference>
<dbReference type="InterPro" id="IPR015424">
    <property type="entry name" value="PyrdxlP-dep_Trfase"/>
</dbReference>
<keyword evidence="5 6" id="KW-0663">Pyridoxal phosphate</keyword>
<evidence type="ECO:0000256" key="4">
    <source>
        <dbReference type="ARBA" id="ARBA00022679"/>
    </source>
</evidence>
<dbReference type="EMBL" id="CASHTH010003250">
    <property type="protein sequence ID" value="CAI8042270.1"/>
    <property type="molecule type" value="Genomic_DNA"/>
</dbReference>
<evidence type="ECO:0000259" key="8">
    <source>
        <dbReference type="Pfam" id="PF00155"/>
    </source>
</evidence>
<dbReference type="Gene3D" id="3.40.640.10">
    <property type="entry name" value="Type I PLP-dependent aspartate aminotransferase-like (Major domain)"/>
    <property type="match status" value="1"/>
</dbReference>
<dbReference type="InterPro" id="IPR050106">
    <property type="entry name" value="HistidinolP_aminotransfase"/>
</dbReference>
<feature type="region of interest" description="Disordered" evidence="7">
    <location>
        <begin position="176"/>
        <end position="272"/>
    </location>
</feature>
<comment type="cofactor">
    <cofactor evidence="1 6">
        <name>pyridoxal 5'-phosphate</name>
        <dbReference type="ChEBI" id="CHEBI:597326"/>
    </cofactor>
</comment>
<evidence type="ECO:0000313" key="10">
    <source>
        <dbReference type="Proteomes" id="UP001174909"/>
    </source>
</evidence>
<evidence type="ECO:0000256" key="6">
    <source>
        <dbReference type="RuleBase" id="RU003693"/>
    </source>
</evidence>